<dbReference type="PANTHER" id="PTHR33434:SF2">
    <property type="entry name" value="FATTY ACID-BINDING PROTEIN TM_1468"/>
    <property type="match status" value="1"/>
</dbReference>
<accession>A0A4U8QNB2</accession>
<evidence type="ECO:0000256" key="1">
    <source>
        <dbReference type="ARBA" id="ARBA00023121"/>
    </source>
</evidence>
<keyword evidence="1" id="KW-0446">Lipid-binding</keyword>
<dbReference type="SUPFAM" id="SSF82549">
    <property type="entry name" value="DAK1/DegV-like"/>
    <property type="match status" value="1"/>
</dbReference>
<dbReference type="PANTHER" id="PTHR33434">
    <property type="entry name" value="DEGV DOMAIN-CONTAINING PROTEIN DR_1986-RELATED"/>
    <property type="match status" value="1"/>
</dbReference>
<dbReference type="InterPro" id="IPR003797">
    <property type="entry name" value="DegV"/>
</dbReference>
<name>A0A4U8QNB2_9FIRM</name>
<dbReference type="GO" id="GO:0008289">
    <property type="term" value="F:lipid binding"/>
    <property type="evidence" value="ECO:0007669"/>
    <property type="project" value="UniProtKB-KW"/>
</dbReference>
<evidence type="ECO:0000313" key="2">
    <source>
        <dbReference type="EMBL" id="TLD02186.1"/>
    </source>
</evidence>
<dbReference type="Proteomes" id="UP000306509">
    <property type="component" value="Unassembled WGS sequence"/>
</dbReference>
<dbReference type="Pfam" id="PF02645">
    <property type="entry name" value="DegV"/>
    <property type="match status" value="1"/>
</dbReference>
<dbReference type="NCBIfam" id="TIGR00762">
    <property type="entry name" value="DegV"/>
    <property type="match status" value="1"/>
</dbReference>
<dbReference type="PROSITE" id="PS51482">
    <property type="entry name" value="DEGV"/>
    <property type="match status" value="1"/>
</dbReference>
<reference evidence="2 3" key="1">
    <citation type="journal article" date="2019" name="Anaerobe">
        <title>Detection of Robinsoniella peoriensis in multiple bone samples of a trauma patient.</title>
        <authorList>
            <person name="Schrottner P."/>
            <person name="Hartwich K."/>
            <person name="Bunk B."/>
            <person name="Schober I."/>
            <person name="Helbig S."/>
            <person name="Rudolph W.W."/>
            <person name="Gunzer F."/>
        </authorList>
    </citation>
    <scope>NUCLEOTIDE SEQUENCE [LARGE SCALE GENOMIC DNA]</scope>
    <source>
        <strain evidence="2 3">DSM 106044</strain>
    </source>
</reference>
<dbReference type="Gene3D" id="3.40.50.10170">
    <property type="match status" value="1"/>
</dbReference>
<gene>
    <name evidence="2" type="ORF">DSM106044_00992</name>
</gene>
<sequence length="293" mass="32234">MNMKKIAIVTDSNSGITQNKAKELGIHVVPMPFFINGEMFMEDITLSQEEFYRKLASGADISTSQPSPGDLTELWEQLLEENDEIVHIPMSSGLSSSCENAMSLSMGFDGKVQVVNNQRISVTQYQSVMDAIMMAEDGFSASEIKNKMEDMSLDSSIYITVETLEYLKKGGRITPAAAAVGTILNIKPVLQIQGAKLDAYAKVRGKVKAKKTILDAVKEDLATRFKEYAQQGNMEFGAAYSGNLEEALIWKKEIEEAFPDIPCRMDPLSLSVSCHIGEGAIAIGCYRKYVSVK</sequence>
<keyword evidence="3" id="KW-1185">Reference proteome</keyword>
<dbReference type="AlphaFoldDB" id="A0A4U8QNB2"/>
<evidence type="ECO:0000313" key="3">
    <source>
        <dbReference type="Proteomes" id="UP000306509"/>
    </source>
</evidence>
<dbReference type="Gene3D" id="3.30.1180.10">
    <property type="match status" value="1"/>
</dbReference>
<protein>
    <submittedName>
        <fullName evidence="2">DegV domain-containing protein</fullName>
    </submittedName>
</protein>
<dbReference type="InterPro" id="IPR050270">
    <property type="entry name" value="DegV_domain_contain"/>
</dbReference>
<comment type="caution">
    <text evidence="2">The sequence shown here is derived from an EMBL/GenBank/DDBJ whole genome shotgun (WGS) entry which is preliminary data.</text>
</comment>
<proteinExistence type="predicted"/>
<dbReference type="EMBL" id="QGQD01000022">
    <property type="protein sequence ID" value="TLD02186.1"/>
    <property type="molecule type" value="Genomic_DNA"/>
</dbReference>
<dbReference type="InterPro" id="IPR043168">
    <property type="entry name" value="DegV_C"/>
</dbReference>
<organism evidence="2 3">
    <name type="scientific">Robinsoniella peoriensis</name>
    <dbReference type="NCBI Taxonomy" id="180332"/>
    <lineage>
        <taxon>Bacteria</taxon>
        <taxon>Bacillati</taxon>
        <taxon>Bacillota</taxon>
        <taxon>Clostridia</taxon>
        <taxon>Lachnospirales</taxon>
        <taxon>Lachnospiraceae</taxon>
        <taxon>Robinsoniella</taxon>
    </lineage>
</organism>
<dbReference type="STRING" id="180332.GCA_000797495_04263"/>